<dbReference type="InterPro" id="IPR030395">
    <property type="entry name" value="GP_PDE_dom"/>
</dbReference>
<dbReference type="PANTHER" id="PTHR46211:SF8">
    <property type="entry name" value="PHOSPHODIESTERASE"/>
    <property type="match status" value="1"/>
</dbReference>
<keyword evidence="1" id="KW-0812">Transmembrane</keyword>
<feature type="transmembrane region" description="Helical" evidence="1">
    <location>
        <begin position="12"/>
        <end position="34"/>
    </location>
</feature>
<reference evidence="3 4" key="1">
    <citation type="submission" date="2016-02" db="EMBL/GenBank/DDBJ databases">
        <authorList>
            <consortium name="Pathogen Informatics"/>
        </authorList>
    </citation>
    <scope>NUCLEOTIDE SEQUENCE [LARGE SCALE GENOMIC DNA]</scope>
    <source>
        <strain evidence="3 4">LSS31</strain>
    </source>
</reference>
<dbReference type="RefSeq" id="WP_044751547.1">
    <property type="nucleotide sequence ID" value="NZ_CEEV01000055.1"/>
</dbReference>
<dbReference type="GO" id="GO:0006629">
    <property type="term" value="P:lipid metabolic process"/>
    <property type="evidence" value="ECO:0007669"/>
    <property type="project" value="InterPro"/>
</dbReference>
<feature type="transmembrane region" description="Helical" evidence="1">
    <location>
        <begin position="261"/>
        <end position="289"/>
    </location>
</feature>
<feature type="transmembrane region" description="Helical" evidence="1">
    <location>
        <begin position="128"/>
        <end position="151"/>
    </location>
</feature>
<gene>
    <name evidence="3" type="ORF">ERS132393_01420</name>
</gene>
<dbReference type="Pfam" id="PF10110">
    <property type="entry name" value="GPDPase_memb"/>
    <property type="match status" value="1"/>
</dbReference>
<organism evidence="3 4">
    <name type="scientific">Streptococcus suis</name>
    <dbReference type="NCBI Taxonomy" id="1307"/>
    <lineage>
        <taxon>Bacteria</taxon>
        <taxon>Bacillati</taxon>
        <taxon>Bacillota</taxon>
        <taxon>Bacilli</taxon>
        <taxon>Lactobacillales</taxon>
        <taxon>Streptococcaceae</taxon>
        <taxon>Streptococcus</taxon>
    </lineage>
</organism>
<evidence type="ECO:0000259" key="2">
    <source>
        <dbReference type="PROSITE" id="PS51704"/>
    </source>
</evidence>
<accession>A0A0Z8FJT6</accession>
<dbReference type="InterPro" id="IPR018476">
    <property type="entry name" value="GlyceroP-diester-Pdiesterase_M"/>
</dbReference>
<dbReference type="Gene3D" id="3.20.20.190">
    <property type="entry name" value="Phosphatidylinositol (PI) phosphodiesterase"/>
    <property type="match status" value="1"/>
</dbReference>
<feature type="transmembrane region" description="Helical" evidence="1">
    <location>
        <begin position="163"/>
        <end position="185"/>
    </location>
</feature>
<protein>
    <submittedName>
        <fullName evidence="3">Glycerophosphoryl diester phosphodiesterase</fullName>
    </submittedName>
</protein>
<evidence type="ECO:0000313" key="4">
    <source>
        <dbReference type="Proteomes" id="UP000072530"/>
    </source>
</evidence>
<feature type="transmembrane region" description="Helical" evidence="1">
    <location>
        <begin position="309"/>
        <end position="331"/>
    </location>
</feature>
<dbReference type="CDD" id="cd08579">
    <property type="entry name" value="GDPD_memb_like"/>
    <property type="match status" value="1"/>
</dbReference>
<dbReference type="AlphaFoldDB" id="A0A0Z8FJT6"/>
<dbReference type="EMBL" id="FIGG01000005">
    <property type="protein sequence ID" value="CYU81801.1"/>
    <property type="molecule type" value="Genomic_DNA"/>
</dbReference>
<keyword evidence="1" id="KW-0472">Membrane</keyword>
<feature type="transmembrane region" description="Helical" evidence="1">
    <location>
        <begin position="66"/>
        <end position="91"/>
    </location>
</feature>
<dbReference type="Proteomes" id="UP000072530">
    <property type="component" value="Unassembled WGS sequence"/>
</dbReference>
<dbReference type="PROSITE" id="PS51704">
    <property type="entry name" value="GP_PDE"/>
    <property type="match status" value="1"/>
</dbReference>
<dbReference type="InterPro" id="IPR017946">
    <property type="entry name" value="PLC-like_Pdiesterase_TIM-brl"/>
</dbReference>
<feature type="domain" description="GP-PDE" evidence="2">
    <location>
        <begin position="335"/>
        <end position="563"/>
    </location>
</feature>
<proteinExistence type="predicted"/>
<dbReference type="SUPFAM" id="SSF51695">
    <property type="entry name" value="PLC-like phosphodiesterases"/>
    <property type="match status" value="1"/>
</dbReference>
<name>A0A0Z8FJT6_STRSU</name>
<evidence type="ECO:0000256" key="1">
    <source>
        <dbReference type="SAM" id="Phobius"/>
    </source>
</evidence>
<dbReference type="GO" id="GO:0008081">
    <property type="term" value="F:phosphoric diester hydrolase activity"/>
    <property type="evidence" value="ECO:0007669"/>
    <property type="project" value="InterPro"/>
</dbReference>
<sequence>MKKIQREFQKIYYNLDKILLLFFTLFTFMEFVWIPLNSWISEGLLAMTGHAYLSPTNLLSVFAENLLVTGLFILLFFVNIAIAYLELALLFTGVWQLLDEKVKHLPDYLRDVRDSMVAIIRHSSLPKVLFLLFYSVILLPFLRRVLNIYYFNKIVVPQFIVDYLSNTVWLGILILFFLLLFFWLASRFMYALPNIYFEHRSVKESIAYSWKKTKGRKQVSSFFRLIWLVTFPVLLFTGIGILLYLVQLVAEPYLPDTGPSYWLAVVCYAILKLAYYGVVALFMIGFVSLLTGKQLPNYRRKRLRHRLRLAILLVSGLAFGTQGALALYYPFDTLPVTISHRGVDNGNAVQNSIEALEKTSQLKPDYIEMDVQETKDGQFIVMHDTDLLALTGNPGGTHDYTLAELTGMTASENGMAAPVPSFDEYLEKADELGQKLLVEIKVTKADSPKLTQNFLKKYGQRLIAKGHQMQSLDYRTIIEIKQYSEKLVSFFILPFNSIYPTTVADGYTMEYTSLDQNFMVKSWIRGKSVYAWTPNEEESMTKMLLLQVDGIITDNMTDLQSLMEEMKENRRYPDLFFLQFQSLIYNFE</sequence>
<evidence type="ECO:0000313" key="3">
    <source>
        <dbReference type="EMBL" id="CYU81801.1"/>
    </source>
</evidence>
<dbReference type="Pfam" id="PF03009">
    <property type="entry name" value="GDPD"/>
    <property type="match status" value="1"/>
</dbReference>
<keyword evidence="1" id="KW-1133">Transmembrane helix</keyword>
<feature type="transmembrane region" description="Helical" evidence="1">
    <location>
        <begin position="222"/>
        <end position="249"/>
    </location>
</feature>
<dbReference type="PANTHER" id="PTHR46211">
    <property type="entry name" value="GLYCEROPHOSPHORYL DIESTER PHOSPHODIESTERASE"/>
    <property type="match status" value="1"/>
</dbReference>